<dbReference type="OrthoDB" id="447516at2759"/>
<evidence type="ECO:0000256" key="3">
    <source>
        <dbReference type="SAM" id="MobiDB-lite"/>
    </source>
</evidence>
<evidence type="ECO:0000256" key="1">
    <source>
        <dbReference type="ARBA" id="ARBA00004123"/>
    </source>
</evidence>
<reference evidence="6 7" key="2">
    <citation type="journal article" date="2021" name="J. Hered.">
        <title>Feather Gene Expression Elucidates the Developmental Basis of Plumage Iridescence in African Starlings.</title>
        <authorList>
            <person name="Rubenstein D.R."/>
            <person name="Corvelo A."/>
            <person name="MacManes M.D."/>
            <person name="Maia R."/>
            <person name="Narzisi G."/>
            <person name="Rousaki A."/>
            <person name="Vandenabeele P."/>
            <person name="Shawkey M.D."/>
            <person name="Solomon J."/>
        </authorList>
    </citation>
    <scope>NUCLEOTIDE SEQUENCE [LARGE SCALE GENOMIC DNA]</scope>
    <source>
        <strain evidence="6">SS15</strain>
    </source>
</reference>
<evidence type="ECO:0000313" key="7">
    <source>
        <dbReference type="Proteomes" id="UP000618051"/>
    </source>
</evidence>
<dbReference type="InterPro" id="IPR036034">
    <property type="entry name" value="PDZ_sf"/>
</dbReference>
<evidence type="ECO:0000313" key="5">
    <source>
        <dbReference type="EMBL" id="KAG0120754.1"/>
    </source>
</evidence>
<dbReference type="PANTHER" id="PTHR23348:SF16">
    <property type="entry name" value="LEUCINE RICH REPEAT FAMILY PROTEIN"/>
    <property type="match status" value="1"/>
</dbReference>
<feature type="compositionally biased region" description="Basic and acidic residues" evidence="3">
    <location>
        <begin position="686"/>
        <end position="717"/>
    </location>
</feature>
<evidence type="ECO:0000256" key="2">
    <source>
        <dbReference type="ARBA" id="ARBA00023242"/>
    </source>
</evidence>
<keyword evidence="7" id="KW-1185">Reference proteome</keyword>
<dbReference type="GO" id="GO:0005737">
    <property type="term" value="C:cytoplasm"/>
    <property type="evidence" value="ECO:0007669"/>
    <property type="project" value="TreeGrafter"/>
</dbReference>
<dbReference type="SMART" id="SM00228">
    <property type="entry name" value="PDZ"/>
    <property type="match status" value="1"/>
</dbReference>
<feature type="compositionally biased region" description="Polar residues" evidence="3">
    <location>
        <begin position="637"/>
        <end position="646"/>
    </location>
</feature>
<dbReference type="EMBL" id="JADDUC010000059">
    <property type="protein sequence ID" value="KAG0120754.1"/>
    <property type="molecule type" value="Genomic_DNA"/>
</dbReference>
<dbReference type="FunFam" id="2.30.42.10:FF:000225">
    <property type="entry name" value="AHNAK2 isoform 1"/>
    <property type="match status" value="1"/>
</dbReference>
<dbReference type="PANTHER" id="PTHR23348">
    <property type="entry name" value="PERIAXIN/AHNAK"/>
    <property type="match status" value="1"/>
</dbReference>
<proteinExistence type="predicted"/>
<name>A0A835TYA4_9PASS</name>
<comment type="caution">
    <text evidence="5">The sequence shown here is derived from an EMBL/GenBank/DDBJ whole genome shotgun (WGS) entry which is preliminary data.</text>
</comment>
<feature type="compositionally biased region" description="Acidic residues" evidence="3">
    <location>
        <begin position="145"/>
        <end position="155"/>
    </location>
</feature>
<evidence type="ECO:0000313" key="6">
    <source>
        <dbReference type="EMBL" id="KAI1237550.1"/>
    </source>
</evidence>
<sequence>CRGNCPASPPCERPCLQLRAGRRITETPVPPFLSLPQHGNPDQPQAQGLSPAPASAEAVQLLPEQRKGLGFTGCVIGDSALCLGDSGEPRPGSAIPFLPVSNAPADIEGKLFAEFLHSPPSNCWRERGSSGRQLRPPEPPGDADAVADAEDEDSVNEVAVEDIRPRPQGSSPVYEYPLQEENKKHSTDKSKQSHPQETMEVTLKTEVEAGASGFSVKGGGNEGIFIKRVLKESPASKIFSLREGDQLLSATIFFDNIKYEDALKILQYSEPYRVQFSLKRKIAVQEDLEHSTAQHKKERIGQEKELSESIPEETLHVSGKAISEEDRETLIVSQRIGRSKRPKKDRLSWPKFQSIKNKKILRHRRSHSTSDAYEPAIQDISPTSTDTESQFPQEVHSKEKKGSQRKLKFPSIGFRMHRSKAEPQEKQKKEIKTTLISEREKMHKDDISLENPEILTVEYTTSPAYEMKTGEGHETLTKDLKEMKNGIPSHVKQCPEVEISIKKEKDKEATSEFSGPEVPDIKIEIPKPSLETADLKVSPTKKSQQASSKSRKKKQKGAADKKDREGGINIDLMGHTAKESVQVKGLEIGTAKAELQTSDTLKTGEKQTEEDKQMLNIQKINYGISMPKRKETETDATKQGSDVSQSEPEKTADMTSQDGMKFNVKTRMLDVESEVSTSKIQIPSFKEAKAPKTDMKISRDGSKEDTEDRIKKERIEEDGMPTNDKALNIEIGMKTGEKDTEGKESKFRLPKLKFPTFTWSTTKEETAIPETQINEREVKHQILENAAGLQVSGTTGEIMVQSAEKETGIFIGKQDEKGITQKTIEQLPSPKTTPIKCSPREINAAGTKEKIWISKSDKEIEKTEFTKKSKHDISEITPSNITAPKVDISLPSVDAPEATISLEGEAKIPEAAKTKDGKFKMPKFGMPSFGWSSSREAKGTVAAEVDVSLKEPQVAVPSGTSEADVTLPAADIQAPGVEVTVETAAVAAEGEKGRFKMPDVKMPSVKLPKVKGAQAQVSVPKAEVSLPKGQEGEVALQGPEAEASLEVAASKAEGGGMKIQMPKVKVPSVVFSKPTVKSPKLDADVSLPQAEMKAADVSIAAPDVKLPSVE</sequence>
<feature type="domain" description="PDZ" evidence="4">
    <location>
        <begin position="200"/>
        <end position="267"/>
    </location>
</feature>
<dbReference type="AlphaFoldDB" id="A0A835TYA4"/>
<feature type="non-terminal residue" evidence="5">
    <location>
        <position position="1110"/>
    </location>
</feature>
<keyword evidence="2" id="KW-0539">Nucleus</keyword>
<feature type="region of interest" description="Disordered" evidence="3">
    <location>
        <begin position="623"/>
        <end position="747"/>
    </location>
</feature>
<dbReference type="GO" id="GO:0005634">
    <property type="term" value="C:nucleus"/>
    <property type="evidence" value="ECO:0007669"/>
    <property type="project" value="UniProtKB-SubCell"/>
</dbReference>
<feature type="region of interest" description="Disordered" evidence="3">
    <location>
        <begin position="358"/>
        <end position="405"/>
    </location>
</feature>
<dbReference type="Gene3D" id="2.30.42.10">
    <property type="match status" value="1"/>
</dbReference>
<feature type="compositionally biased region" description="Basic and acidic residues" evidence="3">
    <location>
        <begin position="735"/>
        <end position="747"/>
    </location>
</feature>
<evidence type="ECO:0000259" key="4">
    <source>
        <dbReference type="PROSITE" id="PS50106"/>
    </source>
</evidence>
<feature type="compositionally biased region" description="Basic and acidic residues" evidence="3">
    <location>
        <begin position="557"/>
        <end position="566"/>
    </location>
</feature>
<dbReference type="SUPFAM" id="SSF50156">
    <property type="entry name" value="PDZ domain-like"/>
    <property type="match status" value="1"/>
</dbReference>
<feature type="compositionally biased region" description="Basic residues" evidence="3">
    <location>
        <begin position="358"/>
        <end position="367"/>
    </location>
</feature>
<feature type="region of interest" description="Disordered" evidence="3">
    <location>
        <begin position="27"/>
        <end position="54"/>
    </location>
</feature>
<feature type="region of interest" description="Disordered" evidence="3">
    <location>
        <begin position="502"/>
        <end position="573"/>
    </location>
</feature>
<organism evidence="5">
    <name type="scientific">Lamprotornis superbus</name>
    <dbReference type="NCBI Taxonomy" id="245042"/>
    <lineage>
        <taxon>Eukaryota</taxon>
        <taxon>Metazoa</taxon>
        <taxon>Chordata</taxon>
        <taxon>Craniata</taxon>
        <taxon>Vertebrata</taxon>
        <taxon>Euteleostomi</taxon>
        <taxon>Archelosauria</taxon>
        <taxon>Archosauria</taxon>
        <taxon>Dinosauria</taxon>
        <taxon>Saurischia</taxon>
        <taxon>Theropoda</taxon>
        <taxon>Coelurosauria</taxon>
        <taxon>Aves</taxon>
        <taxon>Neognathae</taxon>
        <taxon>Neoaves</taxon>
        <taxon>Telluraves</taxon>
        <taxon>Australaves</taxon>
        <taxon>Passeriformes</taxon>
        <taxon>Sturnidae</taxon>
        <taxon>Lamprotornis</taxon>
    </lineage>
</organism>
<dbReference type="Proteomes" id="UP000618051">
    <property type="component" value="Unassembled WGS sequence"/>
</dbReference>
<dbReference type="InterPro" id="IPR052082">
    <property type="entry name" value="Myelin_sheath_structural"/>
</dbReference>
<feature type="region of interest" description="Disordered" evidence="3">
    <location>
        <begin position="289"/>
        <end position="320"/>
    </location>
</feature>
<protein>
    <submittedName>
        <fullName evidence="5">Protein AHNAK2</fullName>
    </submittedName>
</protein>
<gene>
    <name evidence="6" type="ORF">IHE44_0013629</name>
    <name evidence="5" type="ORF">IHE44_012110</name>
</gene>
<dbReference type="GO" id="GO:0043484">
    <property type="term" value="P:regulation of RNA splicing"/>
    <property type="evidence" value="ECO:0007669"/>
    <property type="project" value="TreeGrafter"/>
</dbReference>
<dbReference type="Pfam" id="PF00595">
    <property type="entry name" value="PDZ"/>
    <property type="match status" value="1"/>
</dbReference>
<dbReference type="EMBL" id="JADDUC020000007">
    <property type="protein sequence ID" value="KAI1237550.1"/>
    <property type="molecule type" value="Genomic_DNA"/>
</dbReference>
<reference evidence="5" key="1">
    <citation type="submission" date="2020-10" db="EMBL/GenBank/DDBJ databases">
        <title>Feather gene expression reveals the developmental basis of iridescence in African starlings.</title>
        <authorList>
            <person name="Rubenstein D.R."/>
        </authorList>
    </citation>
    <scope>NUCLEOTIDE SEQUENCE</scope>
    <source>
        <strain evidence="5">SS15</strain>
        <tissue evidence="5">Liver</tissue>
    </source>
</reference>
<feature type="compositionally biased region" description="Polar residues" evidence="3">
    <location>
        <begin position="380"/>
        <end position="392"/>
    </location>
</feature>
<feature type="region of interest" description="Disordered" evidence="3">
    <location>
        <begin position="118"/>
        <end position="174"/>
    </location>
</feature>
<feature type="non-terminal residue" evidence="5">
    <location>
        <position position="1"/>
    </location>
</feature>
<dbReference type="PROSITE" id="PS50106">
    <property type="entry name" value="PDZ"/>
    <property type="match status" value="1"/>
</dbReference>
<reference evidence="6" key="3">
    <citation type="submission" date="2022-01" db="EMBL/GenBank/DDBJ databases">
        <authorList>
            <person name="Rubenstein D.R."/>
        </authorList>
    </citation>
    <scope>NUCLEOTIDE SEQUENCE</scope>
    <source>
        <strain evidence="6">SS15</strain>
        <tissue evidence="6">Liver</tissue>
    </source>
</reference>
<dbReference type="InterPro" id="IPR001478">
    <property type="entry name" value="PDZ"/>
</dbReference>
<accession>A0A835TYA4</accession>
<comment type="subcellular location">
    <subcellularLocation>
        <location evidence="1">Nucleus</location>
    </subcellularLocation>
</comment>